<protein>
    <recommendedName>
        <fullName evidence="3">Piwi domain-containing protein</fullName>
    </recommendedName>
</protein>
<reference evidence="1 2" key="1">
    <citation type="submission" date="2019-02" db="EMBL/GenBank/DDBJ databases">
        <title>Deep-cultivation of Planctomycetes and their phenomic and genomic characterization uncovers novel biology.</title>
        <authorList>
            <person name="Wiegand S."/>
            <person name="Jogler M."/>
            <person name="Boedeker C."/>
            <person name="Pinto D."/>
            <person name="Vollmers J."/>
            <person name="Rivas-Marin E."/>
            <person name="Kohn T."/>
            <person name="Peeters S.H."/>
            <person name="Heuer A."/>
            <person name="Rast P."/>
            <person name="Oberbeckmann S."/>
            <person name="Bunk B."/>
            <person name="Jeske O."/>
            <person name="Meyerdierks A."/>
            <person name="Storesund J.E."/>
            <person name="Kallscheuer N."/>
            <person name="Luecker S."/>
            <person name="Lage O.M."/>
            <person name="Pohl T."/>
            <person name="Merkel B.J."/>
            <person name="Hornburger P."/>
            <person name="Mueller R.-W."/>
            <person name="Bruemmer F."/>
            <person name="Labrenz M."/>
            <person name="Spormann A.M."/>
            <person name="Op den Camp H."/>
            <person name="Overmann J."/>
            <person name="Amann R."/>
            <person name="Jetten M.S.M."/>
            <person name="Mascher T."/>
            <person name="Medema M.H."/>
            <person name="Devos D.P."/>
            <person name="Kaster A.-K."/>
            <person name="Ovreas L."/>
            <person name="Rohde M."/>
            <person name="Galperin M.Y."/>
            <person name="Jogler C."/>
        </authorList>
    </citation>
    <scope>NUCLEOTIDE SEQUENCE [LARGE SCALE GENOMIC DNA]</scope>
    <source>
        <strain evidence="1 2">HG66A1</strain>
    </source>
</reference>
<evidence type="ECO:0000313" key="2">
    <source>
        <dbReference type="Proteomes" id="UP000320421"/>
    </source>
</evidence>
<proteinExistence type="predicted"/>
<dbReference type="Proteomes" id="UP000320421">
    <property type="component" value="Chromosome"/>
</dbReference>
<dbReference type="SUPFAM" id="SSF53098">
    <property type="entry name" value="Ribonuclease H-like"/>
    <property type="match status" value="1"/>
</dbReference>
<dbReference type="GO" id="GO:0003676">
    <property type="term" value="F:nucleic acid binding"/>
    <property type="evidence" value="ECO:0007669"/>
    <property type="project" value="InterPro"/>
</dbReference>
<dbReference type="AlphaFoldDB" id="A0A517PRM1"/>
<evidence type="ECO:0008006" key="3">
    <source>
        <dbReference type="Google" id="ProtNLM"/>
    </source>
</evidence>
<name>A0A517PRM1_9PLAN</name>
<dbReference type="OrthoDB" id="289905at2"/>
<organism evidence="1 2">
    <name type="scientific">Gimesia chilikensis</name>
    <dbReference type="NCBI Taxonomy" id="2605989"/>
    <lineage>
        <taxon>Bacteria</taxon>
        <taxon>Pseudomonadati</taxon>
        <taxon>Planctomycetota</taxon>
        <taxon>Planctomycetia</taxon>
        <taxon>Planctomycetales</taxon>
        <taxon>Planctomycetaceae</taxon>
        <taxon>Gimesia</taxon>
    </lineage>
</organism>
<gene>
    <name evidence="1" type="ORF">HG66A1_38320</name>
</gene>
<accession>A0A517PRM1</accession>
<dbReference type="InterPro" id="IPR036397">
    <property type="entry name" value="RNaseH_sf"/>
</dbReference>
<dbReference type="Gene3D" id="3.30.420.10">
    <property type="entry name" value="Ribonuclease H-like superfamily/Ribonuclease H"/>
    <property type="match status" value="1"/>
</dbReference>
<dbReference type="CDD" id="cd04659">
    <property type="entry name" value="Piwi_piwi-like_ProArk"/>
    <property type="match status" value="1"/>
</dbReference>
<keyword evidence="2" id="KW-1185">Reference proteome</keyword>
<dbReference type="Gene3D" id="3.40.50.2300">
    <property type="match status" value="1"/>
</dbReference>
<dbReference type="EMBL" id="CP036266">
    <property type="protein sequence ID" value="QDT22026.1"/>
    <property type="molecule type" value="Genomic_DNA"/>
</dbReference>
<dbReference type="InterPro" id="IPR012337">
    <property type="entry name" value="RNaseH-like_sf"/>
</dbReference>
<sequence length="824" mass="92624">MKALNDAYSQPGSGALYWCGYGDHIATPVKHLLGAARTANRTAYFVPTHGFDDILSRLALHCLKDNRQDKARVLLDATNQGGDTCDPFYVDELPCTALIKSNAFEIECPSELLEFSLNDWPEKPWSWLDDLCKDRNFVAVPFKGKVLAIGLIDDIKEAFGNRIEDSIKRTPVTDADLTIENGTVNSLMLQALLRILSQTIGIEADNRKLLWQSKPDRVKPFAGTQCHIHRAAVVSLRFFGGRNQLVLKPTVIVKDKDGSDLPKEVSSTLKMEVLGYEHNNKFNKALDLWRESLFPHKGTNEFEFPANCGSTFRFRVRSAPCFASIGTRQKERPIQISDGMRPHIKQLGVKVPEPLLQFSNKQSTAFVTDPHPLRGLANNQPFDFGLTSRGLMPAVRIGIVCPTKESAQLARYLQQANVRQQPNKSEADYLIEYPGFQSAFGLPVELPQHGDAGWSICSEPADSGNELKTCLQTAQHITRSIDSLVAANKPNVVLVFIPERWSRFRVYRDEQEGFDLHDFVKAYCIQKGIATQFLEEHTLASQQQCRVWWWLALAFYAKAMRTPWALASLDPNAAFVGLGFTVDRYAPHGQQTVLGCSHLYNAQGQGLQFRLSKIENPIMRNRNPHMSYDDARQVAESIRQLFFESQSRLPPRVVLHKQTPFLRDEKQGLLDGLSGVDSIDLLEVQVDSALRYVSSVQTTKTINGKRVVGFDEDNFPVRRGTVVKIGSRRALVWCHGVTDSVKSGWKYFQGKRHIPSPLIVKRHAGDTDLETIAAELLGLSKMDWNSADMYSKLPATIDSSRQIARIGAKLQRFGPVSYDYRLFM</sequence>
<evidence type="ECO:0000313" key="1">
    <source>
        <dbReference type="EMBL" id="QDT22026.1"/>
    </source>
</evidence>